<dbReference type="AlphaFoldDB" id="A0A453HXF0"/>
<accession>A0A453HXF0</accession>
<dbReference type="PANTHER" id="PTHR13468">
    <property type="entry name" value="DEK PROTEIN"/>
    <property type="match status" value="1"/>
</dbReference>
<name>A0A453HXF0_AEGTS</name>
<reference evidence="2" key="5">
    <citation type="journal article" date="2021" name="G3 (Bethesda)">
        <title>Aegilops tauschii genome assembly Aet v5.0 features greater sequence contiguity and improved annotation.</title>
        <authorList>
            <person name="Wang L."/>
            <person name="Zhu T."/>
            <person name="Rodriguez J.C."/>
            <person name="Deal K.R."/>
            <person name="Dubcovsky J."/>
            <person name="McGuire P.E."/>
            <person name="Lux T."/>
            <person name="Spannagl M."/>
            <person name="Mayer K.F.X."/>
            <person name="Baldrich P."/>
            <person name="Meyers B.C."/>
            <person name="Huo N."/>
            <person name="Gu Y.Q."/>
            <person name="Zhou H."/>
            <person name="Devos K.M."/>
            <person name="Bennetzen J.L."/>
            <person name="Unver T."/>
            <person name="Budak H."/>
            <person name="Gulick P.J."/>
            <person name="Galiba G."/>
            <person name="Kalapos B."/>
            <person name="Nelson D.R."/>
            <person name="Li P."/>
            <person name="You F.M."/>
            <person name="Luo M.C."/>
            <person name="Dvorak J."/>
        </authorList>
    </citation>
    <scope>NUCLEOTIDE SEQUENCE [LARGE SCALE GENOMIC DNA]</scope>
    <source>
        <strain evidence="2">cv. AL8/78</strain>
    </source>
</reference>
<dbReference type="GO" id="GO:2000779">
    <property type="term" value="P:regulation of double-strand break repair"/>
    <property type="evidence" value="ECO:0007669"/>
    <property type="project" value="TreeGrafter"/>
</dbReference>
<reference evidence="2" key="3">
    <citation type="journal article" date="2017" name="Nature">
        <title>Genome sequence of the progenitor of the wheat D genome Aegilops tauschii.</title>
        <authorList>
            <person name="Luo M.C."/>
            <person name="Gu Y.Q."/>
            <person name="Puiu D."/>
            <person name="Wang H."/>
            <person name="Twardziok S.O."/>
            <person name="Deal K.R."/>
            <person name="Huo N."/>
            <person name="Zhu T."/>
            <person name="Wang L."/>
            <person name="Wang Y."/>
            <person name="McGuire P.E."/>
            <person name="Liu S."/>
            <person name="Long H."/>
            <person name="Ramasamy R.K."/>
            <person name="Rodriguez J.C."/>
            <person name="Van S.L."/>
            <person name="Yuan L."/>
            <person name="Wang Z."/>
            <person name="Xia Z."/>
            <person name="Xiao L."/>
            <person name="Anderson O.D."/>
            <person name="Ouyang S."/>
            <person name="Liang Y."/>
            <person name="Zimin A.V."/>
            <person name="Pertea G."/>
            <person name="Qi P."/>
            <person name="Bennetzen J.L."/>
            <person name="Dai X."/>
            <person name="Dawson M.W."/>
            <person name="Muller H.G."/>
            <person name="Kugler K."/>
            <person name="Rivarola-Duarte L."/>
            <person name="Spannagl M."/>
            <person name="Mayer K.F.X."/>
            <person name="Lu F.H."/>
            <person name="Bevan M.W."/>
            <person name="Leroy P."/>
            <person name="Li P."/>
            <person name="You F.M."/>
            <person name="Sun Q."/>
            <person name="Liu Z."/>
            <person name="Lyons E."/>
            <person name="Wicker T."/>
            <person name="Salzberg S.L."/>
            <person name="Devos K.M."/>
            <person name="Dvorak J."/>
        </authorList>
    </citation>
    <scope>NUCLEOTIDE SEQUENCE [LARGE SCALE GENOMIC DNA]</scope>
    <source>
        <strain evidence="2">cv. AL8/78</strain>
    </source>
</reference>
<evidence type="ECO:0008006" key="4">
    <source>
        <dbReference type="Google" id="ProtNLM"/>
    </source>
</evidence>
<dbReference type="GO" id="GO:0042393">
    <property type="term" value="F:histone binding"/>
    <property type="evidence" value="ECO:0007669"/>
    <property type="project" value="TreeGrafter"/>
</dbReference>
<dbReference type="InterPro" id="IPR044198">
    <property type="entry name" value="DEK"/>
</dbReference>
<dbReference type="PANTHER" id="PTHR13468:SF23">
    <property type="entry name" value="EXPRESSED PROTEIN"/>
    <property type="match status" value="1"/>
</dbReference>
<dbReference type="Proteomes" id="UP000015105">
    <property type="component" value="Chromosome 4D"/>
</dbReference>
<evidence type="ECO:0000313" key="2">
    <source>
        <dbReference type="EnsemblPlants" id="AET4Gv20336600.22"/>
    </source>
</evidence>
<dbReference type="SUPFAM" id="SSF109715">
    <property type="entry name" value="DEK C-terminal domain"/>
    <property type="match status" value="1"/>
</dbReference>
<dbReference type="GO" id="GO:0003677">
    <property type="term" value="F:DNA binding"/>
    <property type="evidence" value="ECO:0007669"/>
    <property type="project" value="InterPro"/>
</dbReference>
<dbReference type="Gramene" id="AET4Gv20336600.22">
    <property type="protein sequence ID" value="AET4Gv20336600.22"/>
    <property type="gene ID" value="AET4Gv20336600"/>
</dbReference>
<reference evidence="3" key="1">
    <citation type="journal article" date="2014" name="Science">
        <title>Ancient hybridizations among the ancestral genomes of bread wheat.</title>
        <authorList>
            <consortium name="International Wheat Genome Sequencing Consortium,"/>
            <person name="Marcussen T."/>
            <person name="Sandve S.R."/>
            <person name="Heier L."/>
            <person name="Spannagl M."/>
            <person name="Pfeifer M."/>
            <person name="Jakobsen K.S."/>
            <person name="Wulff B.B."/>
            <person name="Steuernagel B."/>
            <person name="Mayer K.F."/>
            <person name="Olsen O.A."/>
        </authorList>
    </citation>
    <scope>NUCLEOTIDE SEQUENCE [LARGE SCALE GENOMIC DNA]</scope>
    <source>
        <strain evidence="3">cv. AL8/78</strain>
    </source>
</reference>
<dbReference type="GO" id="GO:0005634">
    <property type="term" value="C:nucleus"/>
    <property type="evidence" value="ECO:0007669"/>
    <property type="project" value="TreeGrafter"/>
</dbReference>
<reference evidence="3" key="2">
    <citation type="journal article" date="2017" name="Nat. Plants">
        <title>The Aegilops tauschii genome reveals multiple impacts of transposons.</title>
        <authorList>
            <person name="Zhao G."/>
            <person name="Zou C."/>
            <person name="Li K."/>
            <person name="Wang K."/>
            <person name="Li T."/>
            <person name="Gao L."/>
            <person name="Zhang X."/>
            <person name="Wang H."/>
            <person name="Yang Z."/>
            <person name="Liu X."/>
            <person name="Jiang W."/>
            <person name="Mao L."/>
            <person name="Kong X."/>
            <person name="Jiao Y."/>
            <person name="Jia J."/>
        </authorList>
    </citation>
    <scope>NUCLEOTIDE SEQUENCE [LARGE SCALE GENOMIC DNA]</scope>
    <source>
        <strain evidence="3">cv. AL8/78</strain>
    </source>
</reference>
<protein>
    <recommendedName>
        <fullName evidence="4">DEK C-terminal domain-containing protein</fullName>
    </recommendedName>
</protein>
<dbReference type="EnsemblPlants" id="AET4Gv20336600.22">
    <property type="protein sequence ID" value="AET4Gv20336600.22"/>
    <property type="gene ID" value="AET4Gv20336600"/>
</dbReference>
<proteinExistence type="predicted"/>
<evidence type="ECO:0000256" key="1">
    <source>
        <dbReference type="SAM" id="MobiDB-lite"/>
    </source>
</evidence>
<reference evidence="2" key="4">
    <citation type="submission" date="2019-03" db="UniProtKB">
        <authorList>
            <consortium name="EnsemblPlants"/>
        </authorList>
    </citation>
    <scope>IDENTIFICATION</scope>
</reference>
<dbReference type="GO" id="GO:0006325">
    <property type="term" value="P:chromatin organization"/>
    <property type="evidence" value="ECO:0007669"/>
    <property type="project" value="InterPro"/>
</dbReference>
<evidence type="ECO:0000313" key="3">
    <source>
        <dbReference type="Proteomes" id="UP000015105"/>
    </source>
</evidence>
<feature type="compositionally biased region" description="Basic residues" evidence="1">
    <location>
        <begin position="59"/>
        <end position="69"/>
    </location>
</feature>
<sequence>WNLILQSTFSDILKKLDDHYKIDLTARKGAIKIMIQEELTKLSEQEDDDQDKNADAKKKQSRHRAKVTG</sequence>
<keyword evidence="3" id="KW-1185">Reference proteome</keyword>
<feature type="region of interest" description="Disordered" evidence="1">
    <location>
        <begin position="43"/>
        <end position="69"/>
    </location>
</feature>
<organism evidence="2 3">
    <name type="scientific">Aegilops tauschii subsp. strangulata</name>
    <name type="common">Goatgrass</name>
    <dbReference type="NCBI Taxonomy" id="200361"/>
    <lineage>
        <taxon>Eukaryota</taxon>
        <taxon>Viridiplantae</taxon>
        <taxon>Streptophyta</taxon>
        <taxon>Embryophyta</taxon>
        <taxon>Tracheophyta</taxon>
        <taxon>Spermatophyta</taxon>
        <taxon>Magnoliopsida</taxon>
        <taxon>Liliopsida</taxon>
        <taxon>Poales</taxon>
        <taxon>Poaceae</taxon>
        <taxon>BOP clade</taxon>
        <taxon>Pooideae</taxon>
        <taxon>Triticodae</taxon>
        <taxon>Triticeae</taxon>
        <taxon>Triticinae</taxon>
        <taxon>Aegilops</taxon>
    </lineage>
</organism>